<dbReference type="GO" id="GO:0004826">
    <property type="term" value="F:phenylalanine-tRNA ligase activity"/>
    <property type="evidence" value="ECO:0007669"/>
    <property type="project" value="UniProtKB-EC"/>
</dbReference>
<evidence type="ECO:0000256" key="12">
    <source>
        <dbReference type="ARBA" id="ARBA00022840"/>
    </source>
</evidence>
<evidence type="ECO:0000259" key="19">
    <source>
        <dbReference type="PROSITE" id="PS51447"/>
    </source>
</evidence>
<dbReference type="AlphaFoldDB" id="A0A2J0LPT1"/>
<evidence type="ECO:0000256" key="16">
    <source>
        <dbReference type="ARBA" id="ARBA00023146"/>
    </source>
</evidence>
<sequence length="396" mass="44491">KIIDIGKKSITQANVLVNFQKVNDVLGTNVPTKEISRILKALGLKSGKTSKAGAVFTIPSWRRDLKKEEDLIEEIIRIYGYDKICTDSVFIPMQPDLARIISDTLVSFGLNEAITYSLVDKVLDDIFQPAPLVAAIKIKNPLSSDFAVLRRNIIAGILNAAKWNLNRNINDIKLFEIGPVYHSEKLDRQEENHIVICLSGTRRDNWQDGVNPVDFYYLKGITDSLFKKLGVSNYDIKPGQSGIFQAEQSAEIMIKGEPAGFLGKVEKGLLKKIDIDKDCFVCQINMDILVKHVELKKRFTALPKFPVVYRDISTLAKIETPLGDIVNMIKETAGDIIKEIKLFDVYKGEQIPKGHRSLIFRLTYQSFDKTLTDKEVEIIHSGIISALKEQLGVGTR</sequence>
<comment type="similarity">
    <text evidence="3">Belongs to the phenylalanyl-tRNA synthetase beta subunit family. Type 1 subfamily.</text>
</comment>
<dbReference type="GO" id="GO:0009328">
    <property type="term" value="C:phenylalanine-tRNA ligase complex"/>
    <property type="evidence" value="ECO:0007669"/>
    <property type="project" value="TreeGrafter"/>
</dbReference>
<dbReference type="GO" id="GO:0000287">
    <property type="term" value="F:magnesium ion binding"/>
    <property type="evidence" value="ECO:0007669"/>
    <property type="project" value="InterPro"/>
</dbReference>
<evidence type="ECO:0000256" key="11">
    <source>
        <dbReference type="ARBA" id="ARBA00022741"/>
    </source>
</evidence>
<evidence type="ECO:0000256" key="4">
    <source>
        <dbReference type="ARBA" id="ARBA00011209"/>
    </source>
</evidence>
<keyword evidence="15" id="KW-0648">Protein biosynthesis</keyword>
<evidence type="ECO:0000256" key="15">
    <source>
        <dbReference type="ARBA" id="ARBA00022917"/>
    </source>
</evidence>
<evidence type="ECO:0000256" key="18">
    <source>
        <dbReference type="ARBA" id="ARBA00049255"/>
    </source>
</evidence>
<evidence type="ECO:0000259" key="20">
    <source>
        <dbReference type="PROSITE" id="PS51483"/>
    </source>
</evidence>
<reference evidence="21 22" key="1">
    <citation type="submission" date="2017-09" db="EMBL/GenBank/DDBJ databases">
        <title>Depth-based differentiation of microbial function through sediment-hosted aquifers and enrichment of novel symbionts in the deep terrestrial subsurface.</title>
        <authorList>
            <person name="Probst A.J."/>
            <person name="Ladd B."/>
            <person name="Jarett J.K."/>
            <person name="Geller-Mcgrath D.E."/>
            <person name="Sieber C.M."/>
            <person name="Emerson J.B."/>
            <person name="Anantharaman K."/>
            <person name="Thomas B.C."/>
            <person name="Malmstrom R."/>
            <person name="Stieglmeier M."/>
            <person name="Klingl A."/>
            <person name="Woyke T."/>
            <person name="Ryan C.M."/>
            <person name="Banfield J.F."/>
        </authorList>
    </citation>
    <scope>NUCLEOTIDE SEQUENCE [LARGE SCALE GENOMIC DNA]</scope>
    <source>
        <strain evidence="21">CG12_big_fil_rev_8_21_14_0_65_43_15</strain>
    </source>
</reference>
<comment type="cofactor">
    <cofactor evidence="1">
        <name>Mg(2+)</name>
        <dbReference type="ChEBI" id="CHEBI:18420"/>
    </cofactor>
</comment>
<evidence type="ECO:0000256" key="7">
    <source>
        <dbReference type="ARBA" id="ARBA00022490"/>
    </source>
</evidence>
<dbReference type="CDD" id="cd00769">
    <property type="entry name" value="PheRS_beta_core"/>
    <property type="match status" value="1"/>
</dbReference>
<keyword evidence="7" id="KW-0963">Cytoplasm</keyword>
<keyword evidence="10" id="KW-0479">Metal-binding</keyword>
<dbReference type="Pfam" id="PF03484">
    <property type="entry name" value="B5"/>
    <property type="match status" value="1"/>
</dbReference>
<dbReference type="Pfam" id="PF17759">
    <property type="entry name" value="tRNA_synthFbeta"/>
    <property type="match status" value="1"/>
</dbReference>
<keyword evidence="14" id="KW-0694">RNA-binding</keyword>
<dbReference type="InterPro" id="IPR045864">
    <property type="entry name" value="aa-tRNA-synth_II/BPL/LPL"/>
</dbReference>
<evidence type="ECO:0000256" key="6">
    <source>
        <dbReference type="ARBA" id="ARBA00017032"/>
    </source>
</evidence>
<proteinExistence type="inferred from homology"/>
<dbReference type="SUPFAM" id="SSF46955">
    <property type="entry name" value="Putative DNA-binding domain"/>
    <property type="match status" value="1"/>
</dbReference>
<keyword evidence="12" id="KW-0067">ATP-binding</keyword>
<keyword evidence="11" id="KW-0547">Nucleotide-binding</keyword>
<dbReference type="Proteomes" id="UP000231267">
    <property type="component" value="Unassembled WGS sequence"/>
</dbReference>
<dbReference type="InterPro" id="IPR005147">
    <property type="entry name" value="tRNA_synthase_B5-dom"/>
</dbReference>
<feature type="domain" description="B5" evidence="20">
    <location>
        <begin position="10"/>
        <end position="86"/>
    </location>
</feature>
<dbReference type="SUPFAM" id="SSF54991">
    <property type="entry name" value="Anticodon-binding domain of PheRS"/>
    <property type="match status" value="1"/>
</dbReference>
<dbReference type="InterPro" id="IPR041616">
    <property type="entry name" value="PheRS_beta_core"/>
</dbReference>
<dbReference type="SMART" id="SM00896">
    <property type="entry name" value="FDX-ACB"/>
    <property type="match status" value="1"/>
</dbReference>
<evidence type="ECO:0000256" key="5">
    <source>
        <dbReference type="ARBA" id="ARBA00012814"/>
    </source>
</evidence>
<feature type="domain" description="FDX-ACB" evidence="19">
    <location>
        <begin position="303"/>
        <end position="396"/>
    </location>
</feature>
<accession>A0A2J0LPT1</accession>
<evidence type="ECO:0000313" key="21">
    <source>
        <dbReference type="EMBL" id="PIW65837.1"/>
    </source>
</evidence>
<dbReference type="EC" id="6.1.1.20" evidence="5"/>
<protein>
    <recommendedName>
        <fullName evidence="6">Phenylalanine--tRNA ligase beta subunit</fullName>
        <ecNumber evidence="5">6.1.1.20</ecNumber>
    </recommendedName>
    <alternativeName>
        <fullName evidence="17">Phenylalanyl-tRNA synthetase beta subunit</fullName>
    </alternativeName>
</protein>
<organism evidence="21 22">
    <name type="scientific">Candidatus Taenaricola geysiri</name>
    <dbReference type="NCBI Taxonomy" id="1974752"/>
    <lineage>
        <taxon>Bacteria</taxon>
        <taxon>Pseudomonadati</taxon>
        <taxon>Candidatus Omnitrophota</taxon>
        <taxon>Candidatus Taenaricola</taxon>
    </lineage>
</organism>
<dbReference type="FunFam" id="3.30.70.380:FF:000001">
    <property type="entry name" value="Phenylalanine--tRNA ligase beta subunit"/>
    <property type="match status" value="1"/>
</dbReference>
<keyword evidence="8" id="KW-0820">tRNA-binding</keyword>
<keyword evidence="16" id="KW-0030">Aminoacyl-tRNA synthetase</keyword>
<evidence type="ECO:0000256" key="17">
    <source>
        <dbReference type="ARBA" id="ARBA00033189"/>
    </source>
</evidence>
<dbReference type="InterPro" id="IPR045060">
    <property type="entry name" value="Phe-tRNA-ligase_IIc_bsu"/>
</dbReference>
<dbReference type="InterPro" id="IPR036690">
    <property type="entry name" value="Fdx_antiC-bd_sf"/>
</dbReference>
<dbReference type="Gene3D" id="3.30.56.10">
    <property type="match status" value="1"/>
</dbReference>
<dbReference type="PANTHER" id="PTHR10947">
    <property type="entry name" value="PHENYLALANYL-TRNA SYNTHETASE BETA CHAIN AND LEUCINE-RICH REPEAT-CONTAINING PROTEIN 47"/>
    <property type="match status" value="1"/>
</dbReference>
<evidence type="ECO:0000256" key="13">
    <source>
        <dbReference type="ARBA" id="ARBA00022842"/>
    </source>
</evidence>
<dbReference type="GO" id="GO:0005524">
    <property type="term" value="F:ATP binding"/>
    <property type="evidence" value="ECO:0007669"/>
    <property type="project" value="UniProtKB-KW"/>
</dbReference>
<keyword evidence="9" id="KW-0436">Ligase</keyword>
<feature type="non-terminal residue" evidence="21">
    <location>
        <position position="1"/>
    </location>
</feature>
<name>A0A2J0LPT1_9BACT</name>
<dbReference type="InterPro" id="IPR005121">
    <property type="entry name" value="Fdx_antiC-bd"/>
</dbReference>
<evidence type="ECO:0000256" key="2">
    <source>
        <dbReference type="ARBA" id="ARBA00004496"/>
    </source>
</evidence>
<evidence type="ECO:0000256" key="9">
    <source>
        <dbReference type="ARBA" id="ARBA00022598"/>
    </source>
</evidence>
<dbReference type="EMBL" id="PFGP01000142">
    <property type="protein sequence ID" value="PIW65837.1"/>
    <property type="molecule type" value="Genomic_DNA"/>
</dbReference>
<dbReference type="SMART" id="SM00874">
    <property type="entry name" value="B5"/>
    <property type="match status" value="1"/>
</dbReference>
<comment type="subcellular location">
    <subcellularLocation>
        <location evidence="2">Cytoplasm</location>
    </subcellularLocation>
</comment>
<dbReference type="Pfam" id="PF03147">
    <property type="entry name" value="FDX-ACB"/>
    <property type="match status" value="1"/>
</dbReference>
<dbReference type="Gene3D" id="3.30.930.10">
    <property type="entry name" value="Bira Bifunctional Protein, Domain 2"/>
    <property type="match status" value="1"/>
</dbReference>
<dbReference type="SUPFAM" id="SSF55681">
    <property type="entry name" value="Class II aaRS and biotin synthetases"/>
    <property type="match status" value="1"/>
</dbReference>
<evidence type="ECO:0000256" key="14">
    <source>
        <dbReference type="ARBA" id="ARBA00022884"/>
    </source>
</evidence>
<dbReference type="PROSITE" id="PS51483">
    <property type="entry name" value="B5"/>
    <property type="match status" value="1"/>
</dbReference>
<comment type="catalytic activity">
    <reaction evidence="18">
        <text>tRNA(Phe) + L-phenylalanine + ATP = L-phenylalanyl-tRNA(Phe) + AMP + diphosphate + H(+)</text>
        <dbReference type="Rhea" id="RHEA:19413"/>
        <dbReference type="Rhea" id="RHEA-COMP:9668"/>
        <dbReference type="Rhea" id="RHEA-COMP:9699"/>
        <dbReference type="ChEBI" id="CHEBI:15378"/>
        <dbReference type="ChEBI" id="CHEBI:30616"/>
        <dbReference type="ChEBI" id="CHEBI:33019"/>
        <dbReference type="ChEBI" id="CHEBI:58095"/>
        <dbReference type="ChEBI" id="CHEBI:78442"/>
        <dbReference type="ChEBI" id="CHEBI:78531"/>
        <dbReference type="ChEBI" id="CHEBI:456215"/>
        <dbReference type="EC" id="6.1.1.20"/>
    </reaction>
</comment>
<evidence type="ECO:0000256" key="10">
    <source>
        <dbReference type="ARBA" id="ARBA00022723"/>
    </source>
</evidence>
<dbReference type="PANTHER" id="PTHR10947:SF0">
    <property type="entry name" value="PHENYLALANINE--TRNA LIGASE BETA SUBUNIT"/>
    <property type="match status" value="1"/>
</dbReference>
<keyword evidence="13" id="KW-0460">Magnesium</keyword>
<comment type="caution">
    <text evidence="21">The sequence shown here is derived from an EMBL/GenBank/DDBJ whole genome shotgun (WGS) entry which is preliminary data.</text>
</comment>
<dbReference type="GO" id="GO:0006432">
    <property type="term" value="P:phenylalanyl-tRNA aminoacylation"/>
    <property type="evidence" value="ECO:0007669"/>
    <property type="project" value="InterPro"/>
</dbReference>
<evidence type="ECO:0000256" key="1">
    <source>
        <dbReference type="ARBA" id="ARBA00001946"/>
    </source>
</evidence>
<evidence type="ECO:0000256" key="8">
    <source>
        <dbReference type="ARBA" id="ARBA00022555"/>
    </source>
</evidence>
<gene>
    <name evidence="21" type="ORF">COW11_06465</name>
</gene>
<evidence type="ECO:0000313" key="22">
    <source>
        <dbReference type="Proteomes" id="UP000231267"/>
    </source>
</evidence>
<dbReference type="Gene3D" id="3.30.70.380">
    <property type="entry name" value="Ferrodoxin-fold anticodon-binding domain"/>
    <property type="match status" value="1"/>
</dbReference>
<dbReference type="PROSITE" id="PS51447">
    <property type="entry name" value="FDX_ACB"/>
    <property type="match status" value="1"/>
</dbReference>
<dbReference type="InterPro" id="IPR009061">
    <property type="entry name" value="DNA-bd_dom_put_sf"/>
</dbReference>
<dbReference type="GO" id="GO:0000049">
    <property type="term" value="F:tRNA binding"/>
    <property type="evidence" value="ECO:0007669"/>
    <property type="project" value="UniProtKB-KW"/>
</dbReference>
<evidence type="ECO:0000256" key="3">
    <source>
        <dbReference type="ARBA" id="ARBA00008653"/>
    </source>
</evidence>
<comment type="subunit">
    <text evidence="4">Tetramer of two alpha and two beta subunits.</text>
</comment>